<protein>
    <recommendedName>
        <fullName evidence="2">Terminase large subunit gp17-like C-terminal domain-containing protein</fullName>
    </recommendedName>
</protein>
<comment type="caution">
    <text evidence="1">The sequence shown here is derived from an EMBL/GenBank/DDBJ whole genome shotgun (WGS) entry which is preliminary data.</text>
</comment>
<sequence>FAMCDRLNARVLGYEVDGLSEFITQPFVNEMIRRGLNLDMVELQARKGEASDIKGIAGRKARRIATLAPYYRQGLVFHNSKACGPLESQLIEFPKARHDDVMDCAAYVIQMMHKADVYFDSVESANDEAVYDEQDRELNHLMTDEDPFEDDIRYEDEFSYMDRELSYR</sequence>
<organism evidence="1">
    <name type="scientific">marine sediment metagenome</name>
    <dbReference type="NCBI Taxonomy" id="412755"/>
    <lineage>
        <taxon>unclassified sequences</taxon>
        <taxon>metagenomes</taxon>
        <taxon>ecological metagenomes</taxon>
    </lineage>
</organism>
<reference evidence="1" key="1">
    <citation type="journal article" date="2014" name="Front. Microbiol.">
        <title>High frequency of phylogenetically diverse reductive dehalogenase-homologous genes in deep subseafloor sedimentary metagenomes.</title>
        <authorList>
            <person name="Kawai M."/>
            <person name="Futagami T."/>
            <person name="Toyoda A."/>
            <person name="Takaki Y."/>
            <person name="Nishi S."/>
            <person name="Hori S."/>
            <person name="Arai W."/>
            <person name="Tsubouchi T."/>
            <person name="Morono Y."/>
            <person name="Uchiyama I."/>
            <person name="Ito T."/>
            <person name="Fujiyama A."/>
            <person name="Inagaki F."/>
            <person name="Takami H."/>
        </authorList>
    </citation>
    <scope>NUCLEOTIDE SEQUENCE</scope>
    <source>
        <strain evidence="1">Expedition CK06-06</strain>
    </source>
</reference>
<evidence type="ECO:0008006" key="2">
    <source>
        <dbReference type="Google" id="ProtNLM"/>
    </source>
</evidence>
<dbReference type="AlphaFoldDB" id="X0UWS3"/>
<name>X0UWS3_9ZZZZ</name>
<feature type="non-terminal residue" evidence="1">
    <location>
        <position position="1"/>
    </location>
</feature>
<gene>
    <name evidence="1" type="ORF">S01H1_22899</name>
</gene>
<accession>X0UWS3</accession>
<evidence type="ECO:0000313" key="1">
    <source>
        <dbReference type="EMBL" id="GAF92885.1"/>
    </source>
</evidence>
<dbReference type="EMBL" id="BARS01013048">
    <property type="protein sequence ID" value="GAF92885.1"/>
    <property type="molecule type" value="Genomic_DNA"/>
</dbReference>
<proteinExistence type="predicted"/>